<organism evidence="1 2">
    <name type="scientific">Aeromonas phage phiAS5</name>
    <dbReference type="NCBI Taxonomy" id="879630"/>
    <lineage>
        <taxon>Viruses</taxon>
        <taxon>Duplodnaviria</taxon>
        <taxon>Heunggongvirae</taxon>
        <taxon>Uroviricota</taxon>
        <taxon>Caudoviricetes</taxon>
        <taxon>Pantevenvirales</taxon>
        <taxon>Straboviridae</taxon>
        <taxon>Chrysonvirus</taxon>
        <taxon>Chrysonvirus as5</taxon>
    </lineage>
</organism>
<dbReference type="EMBL" id="HM452126">
    <property type="protein sequence ID" value="ADM80012.1"/>
    <property type="molecule type" value="Genomic_DNA"/>
</dbReference>
<keyword evidence="2" id="KW-1185">Reference proteome</keyword>
<dbReference type="RefSeq" id="YP_003969458.1">
    <property type="nucleotide sequence ID" value="NC_014636.1"/>
</dbReference>
<dbReference type="Proteomes" id="UP000002236">
    <property type="component" value="Segment"/>
</dbReference>
<evidence type="ECO:0000313" key="1">
    <source>
        <dbReference type="EMBL" id="ADM80012.1"/>
    </source>
</evidence>
<dbReference type="GeneID" id="9861576"/>
<protein>
    <submittedName>
        <fullName evidence="1">Uncharacterized protein</fullName>
    </submittedName>
</protein>
<sequence>MTKVCVFIAPNFRNVWITTRVAYTKLDCDDALKRAKDRDCKYAGKVDPYLSLVLEDRQAYCTNNEYQDVQSVIQLCESAGFSVLGFPKNK</sequence>
<dbReference type="KEGG" id="vg:9861576"/>
<accession>E1A2R6</accession>
<reference evidence="1 2" key="1">
    <citation type="journal article" date="2012" name="Vet. Microbiol.">
        <title>Complete genome sequence and characterization of a broad-host range T4-like bacteriophage phiAS5 infecting Aeromonas salmonicida subsp. salmonicida.</title>
        <authorList>
            <person name="Kim J.H."/>
            <person name="Son J.S."/>
            <person name="Choi Y.J."/>
            <person name="Choresca C.H.Jr."/>
            <person name="Shin S.P."/>
            <person name="Han J.E."/>
            <person name="Jun J.W."/>
            <person name="Park S.C."/>
        </authorList>
    </citation>
    <scope>NUCLEOTIDE SEQUENCE [LARGE SCALE GENOMIC DNA]</scope>
</reference>
<gene>
    <name evidence="1" type="ORF">phiAS5_ORF0169</name>
</gene>
<proteinExistence type="predicted"/>
<dbReference type="OrthoDB" id="39303at10239"/>
<name>E1A2R6_9CAUD</name>
<evidence type="ECO:0000313" key="2">
    <source>
        <dbReference type="Proteomes" id="UP000002236"/>
    </source>
</evidence>